<keyword evidence="7" id="KW-1185">Reference proteome</keyword>
<gene>
    <name evidence="6" type="ORF">GCM10011385_23540</name>
</gene>
<dbReference type="InterPro" id="IPR005471">
    <property type="entry name" value="Tscrpt_reg_IclR_N"/>
</dbReference>
<dbReference type="Pfam" id="PF01614">
    <property type="entry name" value="IclR_C"/>
    <property type="match status" value="1"/>
</dbReference>
<dbReference type="Gene3D" id="3.30.450.40">
    <property type="match status" value="1"/>
</dbReference>
<dbReference type="PROSITE" id="PS51078">
    <property type="entry name" value="ICLR_ED"/>
    <property type="match status" value="1"/>
</dbReference>
<dbReference type="InterPro" id="IPR036390">
    <property type="entry name" value="WH_DNA-bd_sf"/>
</dbReference>
<evidence type="ECO:0000256" key="3">
    <source>
        <dbReference type="ARBA" id="ARBA00023163"/>
    </source>
</evidence>
<evidence type="ECO:0000259" key="4">
    <source>
        <dbReference type="PROSITE" id="PS51077"/>
    </source>
</evidence>
<dbReference type="CDD" id="cd00090">
    <property type="entry name" value="HTH_ARSR"/>
    <property type="match status" value="1"/>
</dbReference>
<dbReference type="SMART" id="SM00346">
    <property type="entry name" value="HTH_ICLR"/>
    <property type="match status" value="1"/>
</dbReference>
<dbReference type="PANTHER" id="PTHR30136">
    <property type="entry name" value="HELIX-TURN-HELIX TRANSCRIPTIONAL REGULATOR, ICLR FAMILY"/>
    <property type="match status" value="1"/>
</dbReference>
<evidence type="ECO:0000259" key="5">
    <source>
        <dbReference type="PROSITE" id="PS51078"/>
    </source>
</evidence>
<dbReference type="Pfam" id="PF09339">
    <property type="entry name" value="HTH_IclR"/>
    <property type="match status" value="1"/>
</dbReference>
<dbReference type="Proteomes" id="UP000636264">
    <property type="component" value="Unassembled WGS sequence"/>
</dbReference>
<dbReference type="InterPro" id="IPR036388">
    <property type="entry name" value="WH-like_DNA-bd_sf"/>
</dbReference>
<dbReference type="GO" id="GO:0003677">
    <property type="term" value="F:DNA binding"/>
    <property type="evidence" value="ECO:0007669"/>
    <property type="project" value="UniProtKB-KW"/>
</dbReference>
<dbReference type="InterPro" id="IPR050707">
    <property type="entry name" value="HTH_MetabolicPath_Reg"/>
</dbReference>
<keyword evidence="2" id="KW-0238">DNA-binding</keyword>
<feature type="domain" description="HTH iclR-type" evidence="4">
    <location>
        <begin position="12"/>
        <end position="73"/>
    </location>
</feature>
<dbReference type="PANTHER" id="PTHR30136:SF8">
    <property type="entry name" value="TRANSCRIPTIONAL REGULATORY PROTEIN"/>
    <property type="match status" value="1"/>
</dbReference>
<dbReference type="EMBL" id="BMIF01000006">
    <property type="protein sequence ID" value="GGA68965.1"/>
    <property type="molecule type" value="Genomic_DNA"/>
</dbReference>
<dbReference type="InterPro" id="IPR011991">
    <property type="entry name" value="ArsR-like_HTH"/>
</dbReference>
<dbReference type="GO" id="GO:0045892">
    <property type="term" value="P:negative regulation of DNA-templated transcription"/>
    <property type="evidence" value="ECO:0007669"/>
    <property type="project" value="TreeGrafter"/>
</dbReference>
<organism evidence="6 7">
    <name type="scientific">Nitratireductor aestuarii</name>
    <dbReference type="NCBI Taxonomy" id="1735103"/>
    <lineage>
        <taxon>Bacteria</taxon>
        <taxon>Pseudomonadati</taxon>
        <taxon>Pseudomonadota</taxon>
        <taxon>Alphaproteobacteria</taxon>
        <taxon>Hyphomicrobiales</taxon>
        <taxon>Phyllobacteriaceae</taxon>
        <taxon>Nitratireductor</taxon>
    </lineage>
</organism>
<keyword evidence="3" id="KW-0804">Transcription</keyword>
<evidence type="ECO:0000256" key="1">
    <source>
        <dbReference type="ARBA" id="ARBA00023015"/>
    </source>
</evidence>
<evidence type="ECO:0000313" key="7">
    <source>
        <dbReference type="Proteomes" id="UP000636264"/>
    </source>
</evidence>
<reference evidence="6" key="2">
    <citation type="submission" date="2020-09" db="EMBL/GenBank/DDBJ databases">
        <authorList>
            <person name="Sun Q."/>
            <person name="Zhou Y."/>
        </authorList>
    </citation>
    <scope>NUCLEOTIDE SEQUENCE</scope>
    <source>
        <strain evidence="6">CGMCC 1.15320</strain>
    </source>
</reference>
<feature type="domain" description="IclR-ED" evidence="5">
    <location>
        <begin position="74"/>
        <end position="249"/>
    </location>
</feature>
<accession>A0A916RTP7</accession>
<protein>
    <submittedName>
        <fullName evidence="6">Transcriptional regulator</fullName>
    </submittedName>
</protein>
<dbReference type="InterPro" id="IPR029016">
    <property type="entry name" value="GAF-like_dom_sf"/>
</dbReference>
<name>A0A916RTP7_9HYPH</name>
<dbReference type="GO" id="GO:0003700">
    <property type="term" value="F:DNA-binding transcription factor activity"/>
    <property type="evidence" value="ECO:0007669"/>
    <property type="project" value="TreeGrafter"/>
</dbReference>
<evidence type="ECO:0000256" key="2">
    <source>
        <dbReference type="ARBA" id="ARBA00023125"/>
    </source>
</evidence>
<evidence type="ECO:0000313" key="6">
    <source>
        <dbReference type="EMBL" id="GGA68965.1"/>
    </source>
</evidence>
<sequence length="255" mass="27021">MPPVSKSLGQGTQSVLLTVEILEQLASSAGPVGISDLARQIGTSKSRIFRHLQTLVECGFISRNADGEYEAGSRLLTFCRAINERYDPVSIAEPILYGLKVKLGHTVIISRIVSTGIYVIKSISGDSSIVLAMRPGSVLPFDRSAQGLVALAFMPVSARKDDTEFARAYERFAQTSPEQLEVIRKQGWAAAQMREGLVGVAAPVFGRSGRLIATLGMLDTAAAMKPDSVQAKGEALVEAAEAVSQGLTAAGVTSI</sequence>
<dbReference type="AlphaFoldDB" id="A0A916RTP7"/>
<comment type="caution">
    <text evidence="6">The sequence shown here is derived from an EMBL/GenBank/DDBJ whole genome shotgun (WGS) entry which is preliminary data.</text>
</comment>
<dbReference type="PROSITE" id="PS51077">
    <property type="entry name" value="HTH_ICLR"/>
    <property type="match status" value="1"/>
</dbReference>
<dbReference type="InterPro" id="IPR014757">
    <property type="entry name" value="Tscrpt_reg_IclR_C"/>
</dbReference>
<reference evidence="6" key="1">
    <citation type="journal article" date="2014" name="Int. J. Syst. Evol. Microbiol.">
        <title>Complete genome sequence of Corynebacterium casei LMG S-19264T (=DSM 44701T), isolated from a smear-ripened cheese.</title>
        <authorList>
            <consortium name="US DOE Joint Genome Institute (JGI-PGF)"/>
            <person name="Walter F."/>
            <person name="Albersmeier A."/>
            <person name="Kalinowski J."/>
            <person name="Ruckert C."/>
        </authorList>
    </citation>
    <scope>NUCLEOTIDE SEQUENCE</scope>
    <source>
        <strain evidence="6">CGMCC 1.15320</strain>
    </source>
</reference>
<dbReference type="SUPFAM" id="SSF46785">
    <property type="entry name" value="Winged helix' DNA-binding domain"/>
    <property type="match status" value="1"/>
</dbReference>
<proteinExistence type="predicted"/>
<dbReference type="SUPFAM" id="SSF55781">
    <property type="entry name" value="GAF domain-like"/>
    <property type="match status" value="1"/>
</dbReference>
<dbReference type="Gene3D" id="1.10.10.10">
    <property type="entry name" value="Winged helix-like DNA-binding domain superfamily/Winged helix DNA-binding domain"/>
    <property type="match status" value="1"/>
</dbReference>
<keyword evidence="1" id="KW-0805">Transcription regulation</keyword>